<feature type="transmembrane region" description="Helical" evidence="9">
    <location>
        <begin position="323"/>
        <end position="346"/>
    </location>
</feature>
<dbReference type="InterPro" id="IPR008457">
    <property type="entry name" value="Cu-R_CopD_dom"/>
</dbReference>
<dbReference type="InterPro" id="IPR007348">
    <property type="entry name" value="CopC_dom"/>
</dbReference>
<dbReference type="InterPro" id="IPR014756">
    <property type="entry name" value="Ig_E-set"/>
</dbReference>
<dbReference type="Proteomes" id="UP000621492">
    <property type="component" value="Unassembled WGS sequence"/>
</dbReference>
<feature type="transmembrane region" description="Helical" evidence="9">
    <location>
        <begin position="195"/>
        <end position="213"/>
    </location>
</feature>
<evidence type="ECO:0000256" key="4">
    <source>
        <dbReference type="ARBA" id="ARBA00022723"/>
    </source>
</evidence>
<reference evidence="12" key="2">
    <citation type="submission" date="2020-09" db="EMBL/GenBank/DDBJ databases">
        <authorList>
            <person name="Sun Q."/>
            <person name="Zhou Y."/>
        </authorList>
    </citation>
    <scope>NUCLEOTIDE SEQUENCE</scope>
    <source>
        <strain evidence="12">CGMCC 1.15454</strain>
    </source>
</reference>
<gene>
    <name evidence="12" type="primary">ycnJ</name>
    <name evidence="12" type="ORF">GCM10011409_10890</name>
</gene>
<dbReference type="PANTHER" id="PTHR34820">
    <property type="entry name" value="INNER MEMBRANE PROTEIN YEBZ"/>
    <property type="match status" value="1"/>
</dbReference>
<dbReference type="InterPro" id="IPR014755">
    <property type="entry name" value="Cu-Rt/internalin_Ig-like"/>
</dbReference>
<dbReference type="GO" id="GO:0006825">
    <property type="term" value="P:copper ion transport"/>
    <property type="evidence" value="ECO:0007669"/>
    <property type="project" value="InterPro"/>
</dbReference>
<keyword evidence="4" id="KW-0479">Metal-binding</keyword>
<feature type="domain" description="Copper resistance protein D" evidence="11">
    <location>
        <begin position="290"/>
        <end position="379"/>
    </location>
</feature>
<feature type="domain" description="CopC" evidence="10">
    <location>
        <begin position="2"/>
        <end position="93"/>
    </location>
</feature>
<keyword evidence="8 9" id="KW-0472">Membrane</keyword>
<dbReference type="Gene3D" id="2.60.40.1220">
    <property type="match status" value="1"/>
</dbReference>
<dbReference type="AlphaFoldDB" id="A0A9W5TWJ9"/>
<feature type="transmembrane region" description="Helical" evidence="9">
    <location>
        <begin position="295"/>
        <end position="317"/>
    </location>
</feature>
<keyword evidence="2" id="KW-1003">Cell membrane</keyword>
<evidence type="ECO:0000259" key="11">
    <source>
        <dbReference type="Pfam" id="PF05425"/>
    </source>
</evidence>
<evidence type="ECO:0000256" key="8">
    <source>
        <dbReference type="ARBA" id="ARBA00023136"/>
    </source>
</evidence>
<feature type="transmembrane region" description="Helical" evidence="9">
    <location>
        <begin position="115"/>
        <end position="136"/>
    </location>
</feature>
<evidence type="ECO:0000256" key="7">
    <source>
        <dbReference type="ARBA" id="ARBA00023008"/>
    </source>
</evidence>
<evidence type="ECO:0000313" key="12">
    <source>
        <dbReference type="EMBL" id="GGB35233.1"/>
    </source>
</evidence>
<evidence type="ECO:0000259" key="10">
    <source>
        <dbReference type="Pfam" id="PF04234"/>
    </source>
</evidence>
<dbReference type="EMBL" id="BMJD01000005">
    <property type="protein sequence ID" value="GGB35233.1"/>
    <property type="molecule type" value="Genomic_DNA"/>
</dbReference>
<name>A0A9W5TWJ9_9BACI</name>
<dbReference type="Pfam" id="PF04234">
    <property type="entry name" value="CopC"/>
    <property type="match status" value="1"/>
</dbReference>
<keyword evidence="5" id="KW-0732">Signal</keyword>
<dbReference type="InterPro" id="IPR032694">
    <property type="entry name" value="CopC/D"/>
</dbReference>
<dbReference type="SUPFAM" id="SSF81296">
    <property type="entry name" value="E set domains"/>
    <property type="match status" value="1"/>
</dbReference>
<dbReference type="GO" id="GO:0042597">
    <property type="term" value="C:periplasmic space"/>
    <property type="evidence" value="ECO:0007669"/>
    <property type="project" value="InterPro"/>
</dbReference>
<dbReference type="GO" id="GO:0046688">
    <property type="term" value="P:response to copper ion"/>
    <property type="evidence" value="ECO:0007669"/>
    <property type="project" value="InterPro"/>
</dbReference>
<evidence type="ECO:0000256" key="5">
    <source>
        <dbReference type="ARBA" id="ARBA00022729"/>
    </source>
</evidence>
<organism evidence="12 13">
    <name type="scientific">Lentibacillus populi</name>
    <dbReference type="NCBI Taxonomy" id="1827502"/>
    <lineage>
        <taxon>Bacteria</taxon>
        <taxon>Bacillati</taxon>
        <taxon>Bacillota</taxon>
        <taxon>Bacilli</taxon>
        <taxon>Bacillales</taxon>
        <taxon>Bacillaceae</taxon>
        <taxon>Lentibacillus</taxon>
    </lineage>
</organism>
<keyword evidence="13" id="KW-1185">Reference proteome</keyword>
<keyword evidence="3 9" id="KW-0812">Transmembrane</keyword>
<evidence type="ECO:0000256" key="6">
    <source>
        <dbReference type="ARBA" id="ARBA00022989"/>
    </source>
</evidence>
<dbReference type="PANTHER" id="PTHR34820:SF4">
    <property type="entry name" value="INNER MEMBRANE PROTEIN YEBZ"/>
    <property type="match status" value="1"/>
</dbReference>
<feature type="transmembrane region" description="Helical" evidence="9">
    <location>
        <begin position="220"/>
        <end position="240"/>
    </location>
</feature>
<dbReference type="GO" id="GO:0005886">
    <property type="term" value="C:plasma membrane"/>
    <property type="evidence" value="ECO:0007669"/>
    <property type="project" value="UniProtKB-SubCell"/>
</dbReference>
<protein>
    <submittedName>
        <fullName evidence="12">Copper transport protein YcnJ</fullName>
    </submittedName>
</protein>
<keyword evidence="6 9" id="KW-1133">Transmembrane helix</keyword>
<keyword evidence="7" id="KW-0186">Copper</keyword>
<evidence type="ECO:0000256" key="2">
    <source>
        <dbReference type="ARBA" id="ARBA00022475"/>
    </source>
</evidence>
<sequence>MEMTPAEKVVAEESPPTLKLRFNEPIEQDLATVTIYDWNAKPVFTGNPDAGGPERSPLLEFTLPELIQGTYTVQWNVVSLDGHPVSGSYAFAVGEPTAGGAKSVAGAGENAGPLIAARTIVEGLILLGAGLFWFGWLAERRHFPSLDTTFKKGRRVGAAALLLGTIVELATYGTALPPGLMKTVFNGRWDLLIQFPFILMLFAQLFVLIMLLIPGMMRGWYLFMWLLLAVIPAFGGHVWGLENSTLALIPRIIHQLSIAFWLGALAYVILLVIWQRKQDKDILWKEFRPFFVTKMMIASGLVIVSGFIMVFLQTGWTAVITDWMGWSTLLLIKIILTILMLCLALFQTLRWRKREKFTTSRVIRVEWIVGLVVIVIGVWMSQTAYPTAVKSYEDTLADGQAKAAVYIDKLKTGDQKMTIEIPEVNGEQPEEVTVAISMPDHGMKDGPFTAEKAESGDYGVVLPFSMSGTWRLDIIAKYPGGDQKEWTDGDIFVTGDGNH</sequence>
<accession>A0A9W5TWJ9</accession>
<dbReference type="Pfam" id="PF05425">
    <property type="entry name" value="CopD"/>
    <property type="match status" value="1"/>
</dbReference>
<comment type="subcellular location">
    <subcellularLocation>
        <location evidence="1">Cell membrane</location>
        <topology evidence="1">Multi-pass membrane protein</topology>
    </subcellularLocation>
</comment>
<evidence type="ECO:0000256" key="3">
    <source>
        <dbReference type="ARBA" id="ARBA00022692"/>
    </source>
</evidence>
<dbReference type="GO" id="GO:0005507">
    <property type="term" value="F:copper ion binding"/>
    <property type="evidence" value="ECO:0007669"/>
    <property type="project" value="InterPro"/>
</dbReference>
<evidence type="ECO:0000256" key="9">
    <source>
        <dbReference type="SAM" id="Phobius"/>
    </source>
</evidence>
<proteinExistence type="predicted"/>
<comment type="caution">
    <text evidence="12">The sequence shown here is derived from an EMBL/GenBank/DDBJ whole genome shotgun (WGS) entry which is preliminary data.</text>
</comment>
<feature type="transmembrane region" description="Helical" evidence="9">
    <location>
        <begin position="252"/>
        <end position="274"/>
    </location>
</feature>
<dbReference type="RefSeq" id="WP_155555409.1">
    <property type="nucleotide sequence ID" value="NZ_BMJD01000005.1"/>
</dbReference>
<evidence type="ECO:0000256" key="1">
    <source>
        <dbReference type="ARBA" id="ARBA00004651"/>
    </source>
</evidence>
<feature type="transmembrane region" description="Helical" evidence="9">
    <location>
        <begin position="156"/>
        <end position="175"/>
    </location>
</feature>
<evidence type="ECO:0000313" key="13">
    <source>
        <dbReference type="Proteomes" id="UP000621492"/>
    </source>
</evidence>
<reference evidence="12" key="1">
    <citation type="journal article" date="2014" name="Int. J. Syst. Evol. Microbiol.">
        <title>Complete genome sequence of Corynebacterium casei LMG S-19264T (=DSM 44701T), isolated from a smear-ripened cheese.</title>
        <authorList>
            <consortium name="US DOE Joint Genome Institute (JGI-PGF)"/>
            <person name="Walter F."/>
            <person name="Albersmeier A."/>
            <person name="Kalinowski J."/>
            <person name="Ruckert C."/>
        </authorList>
    </citation>
    <scope>NUCLEOTIDE SEQUENCE</scope>
    <source>
        <strain evidence="12">CGMCC 1.15454</strain>
    </source>
</reference>
<feature type="transmembrane region" description="Helical" evidence="9">
    <location>
        <begin position="367"/>
        <end position="385"/>
    </location>
</feature>